<dbReference type="RefSeq" id="WP_089331611.1">
    <property type="nucleotide sequence ID" value="NZ_FZNS01000001.1"/>
</dbReference>
<feature type="region of interest" description="Disordered" evidence="1">
    <location>
        <begin position="534"/>
        <end position="553"/>
    </location>
</feature>
<organism evidence="2 3">
    <name type="scientific">Hymenobacter mucosus</name>
    <dbReference type="NCBI Taxonomy" id="1411120"/>
    <lineage>
        <taxon>Bacteria</taxon>
        <taxon>Pseudomonadati</taxon>
        <taxon>Bacteroidota</taxon>
        <taxon>Cytophagia</taxon>
        <taxon>Cytophagales</taxon>
        <taxon>Hymenobacteraceae</taxon>
        <taxon>Hymenobacter</taxon>
    </lineage>
</organism>
<evidence type="ECO:0000313" key="3">
    <source>
        <dbReference type="Proteomes" id="UP000198310"/>
    </source>
</evidence>
<proteinExistence type="predicted"/>
<dbReference type="EMBL" id="FZNS01000001">
    <property type="protein sequence ID" value="SNR33395.1"/>
    <property type="molecule type" value="Genomic_DNA"/>
</dbReference>
<dbReference type="Proteomes" id="UP000198310">
    <property type="component" value="Unassembled WGS sequence"/>
</dbReference>
<protein>
    <submittedName>
        <fullName evidence="2">AsmA family protein</fullName>
    </submittedName>
</protein>
<dbReference type="AlphaFoldDB" id="A0A238VG71"/>
<feature type="compositionally biased region" description="Pro residues" evidence="1">
    <location>
        <begin position="539"/>
        <end position="549"/>
    </location>
</feature>
<keyword evidence="3" id="KW-1185">Reference proteome</keyword>
<sequence length="1071" mass="119334">MKRPSFRQLLGLGVVVLVVAVGVVAGLLGSSWGRRQIERQVRERLAQNSDLVLAPFQVDFSLLRDFPHLTASLHHVQLTDTAYRHSVPVLRIGRADLRLTVSQLLWGRVQIDHITVEDAEFRQYTDGQGRDWGLHGRGPRKATPTIPPDFDLASLTVRNLHVTDRNDLHHSGYAAHVAQAQLVARTRNGVAQVRGTMRGQLQFLRSGRGNLFEQEPVWTQIRYAYNFGERQGTFQRTRATLNGDTVLISGTHKAAGLGERRGTQLNLTFEGTQPLLEVLRVALPTNLHRFVAEAKSPSRAHIRYTIRGLSGPTVRPRTVLSFQLRDAQIQWADSGRRIRRWDARGVYDNGPGHNPKTTYLTFQQCRLYSSTGELDAVLTVRDFTRPALSGQVRGRTDLQNLAAIVAPELWRARGGEATLNLRLNGPLPVRPSQATADSLLLPLAARGTVTLRNASFTIPSRGADMSGLNVRVGLRDSLWTLENLSGRLNGMNVQANATTTYLLAYASGQHPTTTVTGTFAVDKLFLPQLRRLLAAPSRQPKPTPPPLPPGRTRNQQLASRALNILPPGLRLNIRLRCAQFILPADTLYQLATTVYHDGHRVQLRNIRGQAWGGQVSGVVSWPTDTIHLQPVAAQLQVHFGTLEYRRLLSVLRRPTRTTRSGPSDPTLREVLLAANGQLLASVQTVRLPGSESLRNLRLRLDKTATSFHVPYLTFATSAGGRGRITASARVHEKQLAAATANLDLHYATLDIQRLLQLFAGLAPPPAPNPGGASPMGPRNETSPILDGTIKAQVRVSANQVRYAVLRGSEFRLTTRLRAGQALLDTCSLLAFGGKISLRGRLETNNPNNQHPLHAQMRLQQIHLPDLFRLAEALNFDVLTAANIRGSMQCDADVHTALDNDFLPDLTYTHAYLKTDLQNLELLNVTAIEQALRFLRKERTSHLYFEPVSPRFVLDGRRLLIPDLHLNSNLTDMAVSGEYYLDGRANLYMGLSPLQALFGNNTKRIDEIKSGAAARQPSRGLIFVNLHRTPGSKYKVRLFKKQEQRQQQDRLWRQYQQLLRRQPLDTVLRQLP</sequence>
<accession>A0A238VG71</accession>
<gene>
    <name evidence="2" type="ORF">SAMN06269173_101629</name>
</gene>
<dbReference type="GO" id="GO:0090313">
    <property type="term" value="P:regulation of protein targeting to membrane"/>
    <property type="evidence" value="ECO:0007669"/>
    <property type="project" value="TreeGrafter"/>
</dbReference>
<name>A0A238VG71_9BACT</name>
<evidence type="ECO:0000313" key="2">
    <source>
        <dbReference type="EMBL" id="SNR33395.1"/>
    </source>
</evidence>
<reference evidence="3" key="1">
    <citation type="submission" date="2017-06" db="EMBL/GenBank/DDBJ databases">
        <authorList>
            <person name="Varghese N."/>
            <person name="Submissions S."/>
        </authorList>
    </citation>
    <scope>NUCLEOTIDE SEQUENCE [LARGE SCALE GENOMIC DNA]</scope>
    <source>
        <strain evidence="3">DSM 28041</strain>
    </source>
</reference>
<evidence type="ECO:0000256" key="1">
    <source>
        <dbReference type="SAM" id="MobiDB-lite"/>
    </source>
</evidence>
<dbReference type="InterPro" id="IPR052894">
    <property type="entry name" value="AsmA-related"/>
</dbReference>
<dbReference type="PANTHER" id="PTHR30441:SF4">
    <property type="entry name" value="PROTEIN ASMA"/>
    <property type="match status" value="1"/>
</dbReference>
<dbReference type="PANTHER" id="PTHR30441">
    <property type="entry name" value="DUF748 DOMAIN-CONTAINING PROTEIN"/>
    <property type="match status" value="1"/>
</dbReference>
<dbReference type="GO" id="GO:0005886">
    <property type="term" value="C:plasma membrane"/>
    <property type="evidence" value="ECO:0007669"/>
    <property type="project" value="TreeGrafter"/>
</dbReference>